<gene>
    <name evidence="2" type="ORF">JCM14722_05200</name>
</gene>
<name>A0ABM8ANM9_9BACT</name>
<keyword evidence="3" id="KW-1185">Reference proteome</keyword>
<protein>
    <recommendedName>
        <fullName evidence="4">SGNH/GDSL hydrolase family protein</fullName>
    </recommendedName>
</protein>
<accession>A0ABM8ANM9</accession>
<keyword evidence="1" id="KW-1133">Transmembrane helix</keyword>
<dbReference type="EMBL" id="AP026708">
    <property type="protein sequence ID" value="BDQ32978.1"/>
    <property type="molecule type" value="Genomic_DNA"/>
</dbReference>
<evidence type="ECO:0008006" key="4">
    <source>
        <dbReference type="Google" id="ProtNLM"/>
    </source>
</evidence>
<dbReference type="Proteomes" id="UP001061361">
    <property type="component" value="Chromosome"/>
</dbReference>
<proteinExistence type="predicted"/>
<reference evidence="2" key="1">
    <citation type="submission" date="2022-08" db="EMBL/GenBank/DDBJ databases">
        <title>Genome Sequence of the sulphate-reducing bacterium, Pseudodesulfovibrio portus JCM14722.</title>
        <authorList>
            <person name="Kondo R."/>
            <person name="Kataoka T."/>
        </authorList>
    </citation>
    <scope>NUCLEOTIDE SEQUENCE</scope>
    <source>
        <strain evidence="2">JCM 14722</strain>
    </source>
</reference>
<keyword evidence="1" id="KW-0472">Membrane</keyword>
<evidence type="ECO:0000313" key="2">
    <source>
        <dbReference type="EMBL" id="BDQ32978.1"/>
    </source>
</evidence>
<keyword evidence="1" id="KW-0812">Transmembrane</keyword>
<evidence type="ECO:0000313" key="3">
    <source>
        <dbReference type="Proteomes" id="UP001061361"/>
    </source>
</evidence>
<organism evidence="2 3">
    <name type="scientific">Pseudodesulfovibrio portus</name>
    <dbReference type="NCBI Taxonomy" id="231439"/>
    <lineage>
        <taxon>Bacteria</taxon>
        <taxon>Pseudomonadati</taxon>
        <taxon>Thermodesulfobacteriota</taxon>
        <taxon>Desulfovibrionia</taxon>
        <taxon>Desulfovibrionales</taxon>
        <taxon>Desulfovibrionaceae</taxon>
    </lineage>
</organism>
<feature type="transmembrane region" description="Helical" evidence="1">
    <location>
        <begin position="7"/>
        <end position="25"/>
    </location>
</feature>
<sequence>MSHRRFAVVLLFFTGIIVGFIYFLGMCIDLEDTIRPEDYLALLNDNDTYGCKNSIRIHPEVLVLGDSHAYTAFDFNMLAEALGTYRIAACTLGGSYTETFLFALKHYESLGELPKTIIYSTSPRQFWEDGNKARMLFSQKAQIASINEGDLLFSIQNIFAWLFIKNENAHQQALARVSEHTPLVEGMNEDDIGRVLKDSESTAENLKRWLRSIQEAQITDGSEEMVREIGDIVRRNGINLIVVAIPESAWLEAQYPDWLRDNYYALLDQFRPFARRVLIYTTSDVGLGNRHFINRSLKSGYDYGKWSDPDYLDSSGLNADHIGAVGAVLFTKKAAKDIVDALK</sequence>
<evidence type="ECO:0000256" key="1">
    <source>
        <dbReference type="SAM" id="Phobius"/>
    </source>
</evidence>